<evidence type="ECO:0000313" key="1">
    <source>
        <dbReference type="EMBL" id="CDW27998.1"/>
    </source>
</evidence>
<dbReference type="AlphaFoldDB" id="A0A0K2TPN6"/>
<dbReference type="EMBL" id="HACA01010637">
    <property type="protein sequence ID" value="CDW27998.1"/>
    <property type="molecule type" value="Transcribed_RNA"/>
</dbReference>
<organism evidence="1">
    <name type="scientific">Lepeophtheirus salmonis</name>
    <name type="common">Salmon louse</name>
    <name type="synonym">Caligus salmonis</name>
    <dbReference type="NCBI Taxonomy" id="72036"/>
    <lineage>
        <taxon>Eukaryota</taxon>
        <taxon>Metazoa</taxon>
        <taxon>Ecdysozoa</taxon>
        <taxon>Arthropoda</taxon>
        <taxon>Crustacea</taxon>
        <taxon>Multicrustacea</taxon>
        <taxon>Hexanauplia</taxon>
        <taxon>Copepoda</taxon>
        <taxon>Siphonostomatoida</taxon>
        <taxon>Caligidae</taxon>
        <taxon>Lepeophtheirus</taxon>
    </lineage>
</organism>
<proteinExistence type="predicted"/>
<name>A0A0K2TPN6_LEPSM</name>
<accession>A0A0K2TPN6</accession>
<protein>
    <submittedName>
        <fullName evidence="1">Uncharacterized protein</fullName>
    </submittedName>
</protein>
<sequence length="17" mass="1926">MFLLFISVVSVGWLNSN</sequence>
<reference evidence="1" key="1">
    <citation type="submission" date="2014-05" db="EMBL/GenBank/DDBJ databases">
        <authorList>
            <person name="Chronopoulou M."/>
        </authorList>
    </citation>
    <scope>NUCLEOTIDE SEQUENCE</scope>
    <source>
        <tissue evidence="1">Whole organism</tissue>
    </source>
</reference>